<keyword evidence="4" id="KW-0378">Hydrolase</keyword>
<dbReference type="InterPro" id="IPR029058">
    <property type="entry name" value="AB_hydrolase_fold"/>
</dbReference>
<accession>A0A377GMS0</accession>
<dbReference type="GO" id="GO:0008236">
    <property type="term" value="F:serine-type peptidase activity"/>
    <property type="evidence" value="ECO:0007669"/>
    <property type="project" value="InterPro"/>
</dbReference>
<dbReference type="Pfam" id="PF00930">
    <property type="entry name" value="DPPIV_N"/>
    <property type="match status" value="1"/>
</dbReference>
<dbReference type="Proteomes" id="UP000254374">
    <property type="component" value="Unassembled WGS sequence"/>
</dbReference>
<dbReference type="InterPro" id="IPR002469">
    <property type="entry name" value="Peptidase_S9B_N"/>
</dbReference>
<dbReference type="Pfam" id="PF00326">
    <property type="entry name" value="Peptidase_S9"/>
    <property type="match status" value="1"/>
</dbReference>
<feature type="domain" description="Dipeptidylpeptidase IV N-terminal" evidence="2">
    <location>
        <begin position="152"/>
        <end position="472"/>
    </location>
</feature>
<dbReference type="GO" id="GO:0006508">
    <property type="term" value="P:proteolysis"/>
    <property type="evidence" value="ECO:0007669"/>
    <property type="project" value="InterPro"/>
</dbReference>
<dbReference type="GO" id="GO:0004177">
    <property type="term" value="F:aminopeptidase activity"/>
    <property type="evidence" value="ECO:0007669"/>
    <property type="project" value="UniProtKB-KW"/>
</dbReference>
<evidence type="ECO:0000313" key="6">
    <source>
        <dbReference type="Proteomes" id="UP000254374"/>
    </source>
</evidence>
<dbReference type="Gene3D" id="3.40.50.1820">
    <property type="entry name" value="alpha/beta hydrolase"/>
    <property type="match status" value="1"/>
</dbReference>
<evidence type="ECO:0000259" key="2">
    <source>
        <dbReference type="Pfam" id="PF00930"/>
    </source>
</evidence>
<keyword evidence="3" id="KW-0645">Protease</keyword>
<protein>
    <submittedName>
        <fullName evidence="3">Dipeptidyl aminopeptidase/acylaminoacyl peptidase</fullName>
    </submittedName>
    <submittedName>
        <fullName evidence="4">Prolyl tripeptidyl peptidase</fullName>
        <ecNumber evidence="4">3.4.14.12</ecNumber>
    </submittedName>
</protein>
<evidence type="ECO:0000313" key="4">
    <source>
        <dbReference type="EMBL" id="STO26120.1"/>
    </source>
</evidence>
<keyword evidence="3" id="KW-0031">Aminopeptidase</keyword>
<dbReference type="Gene3D" id="2.140.10.30">
    <property type="entry name" value="Dipeptidylpeptidase IV, N-terminal domain"/>
    <property type="match status" value="1"/>
</dbReference>
<evidence type="ECO:0000259" key="1">
    <source>
        <dbReference type="Pfam" id="PF00326"/>
    </source>
</evidence>
<dbReference type="EC" id="3.4.14.12" evidence="4"/>
<dbReference type="SUPFAM" id="SSF53474">
    <property type="entry name" value="alpha/beta-Hydrolases"/>
    <property type="match status" value="1"/>
</dbReference>
<gene>
    <name evidence="4" type="primary">ptpA_2</name>
    <name evidence="4" type="ORF">NCTC11401_02972</name>
    <name evidence="3" type="ORF">SAMN05421777_13513</name>
</gene>
<sequence>MEKNREMLYERAKKFLPQNVVGLLKNVQPSIIWSPDDKRICYRHDTSEGYEYLIFNLQSKTKEHAFDHKVLAETVAEQLNCEIKAFALPINRIDFFDEHILQLHIAQFIFQYDRTTQVLSRVPEAKKPAAMSRCPTIMELWGLLPIPIVPRVRSPDKCWDLYSKEHNLFLFSFAENKEYQLTTDGTATNAYAVSPDTNLTSLTLRRTQTVLPPMAIWSPDSQKIITFQCNQEHVKKLALLQHVPEDGSFRPQVYEAHIPFLGDEIIPQIQLCWVDVSKKKLYKIDMPPLMPALVGSPIEAGYVWWSECSTKFYFLKEERGNHQLSLCEFNGTTQKQRVIFTEKSKGYVEPSQLILWQNYTRILEASNEFIWLSNHNGWAHLYLHDLQTGQIKNPITQGSWMVRKVLHVDTKDRWIYFLANGKESDIDPYFRYLYRAHFDGRDVQLLTPETADHSIVFSPSQEYFIDYYSSMGSIPITKLRDKNGKEIDTLEKADFSQLLSLGYKQPKPFCLKGADGETDIYGVMYFPTDFDPKKKYPIIDDIYPGPQLTRVPKTYCYDPPEYLYGCWWPQSVAELGFIVVNIDGRGTPLRCKEFHEYSYHNLESAGGLEDHVAVIKGLAKQYSYIDVNRVGILGQSAGGYAATRALLDYPDFYRVGVCVSGLQDLRSYLAFWGERYQGLPNDVDYSLQSNYSRADKLKGKLFLIHGDLDDNVHPSNMLQFVDALIKADKNFDMLLVPNANHGLYFMNSYVWRRIWGYFIEHLKK</sequence>
<reference evidence="3 5" key="1">
    <citation type="submission" date="2017-01" db="EMBL/GenBank/DDBJ databases">
        <authorList>
            <person name="Varghese N."/>
            <person name="Submissions S."/>
        </authorList>
    </citation>
    <scope>NUCLEOTIDE SEQUENCE [LARGE SCALE GENOMIC DNA]</scope>
    <source>
        <strain evidence="3 5">ATCC 33342</strain>
    </source>
</reference>
<dbReference type="EMBL" id="UGGV01000001">
    <property type="protein sequence ID" value="STO26120.1"/>
    <property type="molecule type" value="Genomic_DNA"/>
</dbReference>
<proteinExistence type="predicted"/>
<reference evidence="4 6" key="2">
    <citation type="submission" date="2018-06" db="EMBL/GenBank/DDBJ databases">
        <authorList>
            <consortium name="Pathogen Informatics"/>
            <person name="Doyle S."/>
        </authorList>
    </citation>
    <scope>NUCLEOTIDE SEQUENCE [LARGE SCALE GENOMIC DNA]</scope>
    <source>
        <strain evidence="4 6">NCTC11401</strain>
    </source>
</reference>
<dbReference type="AlphaFoldDB" id="A0A377GMS0"/>
<dbReference type="InterPro" id="IPR001375">
    <property type="entry name" value="Peptidase_S9_cat"/>
</dbReference>
<dbReference type="STRING" id="464.Lgor_1083"/>
<name>A0A377GMS0_9GAMM</name>
<keyword evidence="5" id="KW-1185">Reference proteome</keyword>
<dbReference type="PANTHER" id="PTHR11731">
    <property type="entry name" value="PROTEASE FAMILY S9B,C DIPEPTIDYL-PEPTIDASE IV-RELATED"/>
    <property type="match status" value="1"/>
</dbReference>
<evidence type="ECO:0000313" key="5">
    <source>
        <dbReference type="Proteomes" id="UP000186808"/>
    </source>
</evidence>
<dbReference type="Proteomes" id="UP000186808">
    <property type="component" value="Unassembled WGS sequence"/>
</dbReference>
<evidence type="ECO:0000313" key="3">
    <source>
        <dbReference type="EMBL" id="SIR88344.1"/>
    </source>
</evidence>
<organism evidence="4 6">
    <name type="scientific">Fluoribacter gormanii</name>
    <dbReference type="NCBI Taxonomy" id="464"/>
    <lineage>
        <taxon>Bacteria</taxon>
        <taxon>Pseudomonadati</taxon>
        <taxon>Pseudomonadota</taxon>
        <taxon>Gammaproteobacteria</taxon>
        <taxon>Legionellales</taxon>
        <taxon>Legionellaceae</taxon>
        <taxon>Fluoribacter</taxon>
    </lineage>
</organism>
<dbReference type="EMBL" id="FTNL01000035">
    <property type="protein sequence ID" value="SIR88344.1"/>
    <property type="molecule type" value="Genomic_DNA"/>
</dbReference>
<dbReference type="InterPro" id="IPR050278">
    <property type="entry name" value="Serine_Prot_S9B/DPPIV"/>
</dbReference>
<feature type="domain" description="Peptidase S9 prolyl oligopeptidase catalytic" evidence="1">
    <location>
        <begin position="567"/>
        <end position="763"/>
    </location>
</feature>
<dbReference type="OrthoDB" id="9812921at2"/>
<dbReference type="SUPFAM" id="SSF82171">
    <property type="entry name" value="DPP6 N-terminal domain-like"/>
    <property type="match status" value="1"/>
</dbReference>